<evidence type="ECO:0000256" key="7">
    <source>
        <dbReference type="ARBA" id="ARBA00022729"/>
    </source>
</evidence>
<comment type="catalytic activity">
    <reaction evidence="12">
        <text>Preferential cleavage: (Ac)2-L-Lys-D-Ala-|-D-Ala. Also transpeptidation of peptidyl-alanyl moieties that are N-acyl substituents of D-alanine.</text>
        <dbReference type="EC" id="3.4.16.4"/>
    </reaction>
</comment>
<comment type="pathway">
    <text evidence="2">Cell wall biogenesis; peptidoglycan biosynthesis.</text>
</comment>
<dbReference type="InterPro" id="IPR037167">
    <property type="entry name" value="Peptidase_S11_C_sf"/>
</dbReference>
<feature type="binding site" evidence="14">
    <location>
        <position position="285"/>
    </location>
    <ligand>
        <name>substrate</name>
    </ligand>
</feature>
<organism evidence="18 19">
    <name type="scientific">Shimazuella alba</name>
    <dbReference type="NCBI Taxonomy" id="2690964"/>
    <lineage>
        <taxon>Bacteria</taxon>
        <taxon>Bacillati</taxon>
        <taxon>Bacillota</taxon>
        <taxon>Bacilli</taxon>
        <taxon>Bacillales</taxon>
        <taxon>Thermoactinomycetaceae</taxon>
        <taxon>Shimazuella</taxon>
    </lineage>
</organism>
<evidence type="ECO:0000256" key="3">
    <source>
        <dbReference type="ARBA" id="ARBA00007164"/>
    </source>
</evidence>
<dbReference type="Pfam" id="PF00768">
    <property type="entry name" value="Peptidase_S11"/>
    <property type="match status" value="1"/>
</dbReference>
<dbReference type="PANTHER" id="PTHR21581:SF11">
    <property type="entry name" value="D-ALANYL-D-ALANINE CARBOXYPEPTIDASE DACA"/>
    <property type="match status" value="1"/>
</dbReference>
<dbReference type="SMART" id="SM00936">
    <property type="entry name" value="PBP5_C"/>
    <property type="match status" value="1"/>
</dbReference>
<dbReference type="GO" id="GO:0009002">
    <property type="term" value="F:serine-type D-Ala-D-Ala carboxypeptidase activity"/>
    <property type="evidence" value="ECO:0007669"/>
    <property type="project" value="UniProtKB-EC"/>
</dbReference>
<keyword evidence="5 18" id="KW-0121">Carboxypeptidase</keyword>
<dbReference type="InterPro" id="IPR015956">
    <property type="entry name" value="Peniciliin-bd_prot_C_sf"/>
</dbReference>
<evidence type="ECO:0000256" key="6">
    <source>
        <dbReference type="ARBA" id="ARBA00022670"/>
    </source>
</evidence>
<evidence type="ECO:0000313" key="18">
    <source>
        <dbReference type="EMBL" id="MXQ55380.1"/>
    </source>
</evidence>
<evidence type="ECO:0000256" key="4">
    <source>
        <dbReference type="ARBA" id="ARBA00012448"/>
    </source>
</evidence>
<dbReference type="RefSeq" id="WP_160802732.1">
    <property type="nucleotide sequence ID" value="NZ_WUUL01000014.1"/>
</dbReference>
<evidence type="ECO:0000259" key="17">
    <source>
        <dbReference type="SMART" id="SM00936"/>
    </source>
</evidence>
<accession>A0A6I4VZK1</accession>
<evidence type="ECO:0000256" key="12">
    <source>
        <dbReference type="ARBA" id="ARBA00034000"/>
    </source>
</evidence>
<dbReference type="UniPathway" id="UPA00219"/>
<dbReference type="Gene3D" id="3.40.710.10">
    <property type="entry name" value="DD-peptidase/beta-lactamase superfamily"/>
    <property type="match status" value="1"/>
</dbReference>
<dbReference type="InterPro" id="IPR012907">
    <property type="entry name" value="Peptidase_S11_C"/>
</dbReference>
<keyword evidence="19" id="KW-1185">Reference proteome</keyword>
<dbReference type="PANTHER" id="PTHR21581">
    <property type="entry name" value="D-ALANYL-D-ALANINE CARBOXYPEPTIDASE"/>
    <property type="match status" value="1"/>
</dbReference>
<evidence type="ECO:0000256" key="5">
    <source>
        <dbReference type="ARBA" id="ARBA00022645"/>
    </source>
</evidence>
<dbReference type="Pfam" id="PF07943">
    <property type="entry name" value="PBP5_C"/>
    <property type="match status" value="1"/>
</dbReference>
<dbReference type="GO" id="GO:0071555">
    <property type="term" value="P:cell wall organization"/>
    <property type="evidence" value="ECO:0007669"/>
    <property type="project" value="UniProtKB-KW"/>
</dbReference>
<dbReference type="AlphaFoldDB" id="A0A6I4VZK1"/>
<feature type="signal peptide" evidence="16">
    <location>
        <begin position="1"/>
        <end position="25"/>
    </location>
</feature>
<evidence type="ECO:0000256" key="13">
    <source>
        <dbReference type="PIRSR" id="PIRSR618044-1"/>
    </source>
</evidence>
<dbReference type="Proteomes" id="UP000430692">
    <property type="component" value="Unassembled WGS sequence"/>
</dbReference>
<feature type="active site" evidence="13">
    <location>
        <position position="164"/>
    </location>
</feature>
<name>A0A6I4VZK1_9BACL</name>
<dbReference type="InterPro" id="IPR001967">
    <property type="entry name" value="Peptidase_S11_N"/>
</dbReference>
<evidence type="ECO:0000256" key="11">
    <source>
        <dbReference type="ARBA" id="ARBA00023316"/>
    </source>
</evidence>
<dbReference type="Gene3D" id="2.60.410.10">
    <property type="entry name" value="D-Ala-D-Ala carboxypeptidase, C-terminal domain"/>
    <property type="match status" value="1"/>
</dbReference>
<dbReference type="SUPFAM" id="SSF69189">
    <property type="entry name" value="Penicillin-binding protein associated domain"/>
    <property type="match status" value="1"/>
</dbReference>
<feature type="active site" description="Acyl-ester intermediate" evidence="13">
    <location>
        <position position="104"/>
    </location>
</feature>
<protein>
    <recommendedName>
        <fullName evidence="4">serine-type D-Ala-D-Ala carboxypeptidase</fullName>
        <ecNumber evidence="4">3.4.16.4</ecNumber>
    </recommendedName>
</protein>
<keyword evidence="9" id="KW-0133">Cell shape</keyword>
<feature type="domain" description="Peptidase S11 D-Ala-D-Ala carboxypeptidase A C-terminal" evidence="17">
    <location>
        <begin position="334"/>
        <end position="430"/>
    </location>
</feature>
<evidence type="ECO:0000256" key="14">
    <source>
        <dbReference type="PIRSR" id="PIRSR618044-2"/>
    </source>
</evidence>
<sequence>MKKYYSWLLGMICLSLLTLPAQTFAREQTTSISLSTPLFEDEIVTPANKKQPILKTNEFLSNNQHASTDDNNPMIEAESYILMDYKTGMVLAEKNKDQPRPPASMTKIMTAYIILDKIQSGEIKWDEEAVISKRAADIDEAQIFLEENEKTTIKELFTGLMVQSANDAAVALAEHVAGSEEKFVALMNEKAKELGLTHTHFLNSSGLNQADYPDPPNTQGDHVMSAQDTADLAKELITTHPEIFKFTTIPQYTFHKGTTREQTVKNWNRMLPGLEHQYEGVDGIKTGSTQLAGYCFTGTAKQNNTRYMSVVMGTTSKDKRFTETAKLYDYGFQFTTVTFLKAGQAIPKLKSITIANAKEKRVSVVVQKSIDLPIQKGDKKNYSYHVQIKKNLKAPLKKGAVIGTVEILYKGKKIEGFQRVPIVTKNAVKEANFFDRISQKIAG</sequence>
<feature type="active site" description="Proton acceptor" evidence="13">
    <location>
        <position position="107"/>
    </location>
</feature>
<keyword evidence="11" id="KW-0961">Cell wall biogenesis/degradation</keyword>
<dbReference type="GO" id="GO:0006508">
    <property type="term" value="P:proteolysis"/>
    <property type="evidence" value="ECO:0007669"/>
    <property type="project" value="UniProtKB-KW"/>
</dbReference>
<comment type="function">
    <text evidence="1">Removes C-terminal D-alanyl residues from sugar-peptide cell wall precursors.</text>
</comment>
<evidence type="ECO:0000256" key="15">
    <source>
        <dbReference type="RuleBase" id="RU004016"/>
    </source>
</evidence>
<evidence type="ECO:0000313" key="19">
    <source>
        <dbReference type="Proteomes" id="UP000430692"/>
    </source>
</evidence>
<dbReference type="SUPFAM" id="SSF56601">
    <property type="entry name" value="beta-lactamase/transpeptidase-like"/>
    <property type="match status" value="1"/>
</dbReference>
<evidence type="ECO:0000256" key="16">
    <source>
        <dbReference type="SAM" id="SignalP"/>
    </source>
</evidence>
<keyword evidence="10" id="KW-0573">Peptidoglycan synthesis</keyword>
<comment type="similarity">
    <text evidence="3 15">Belongs to the peptidase S11 family.</text>
</comment>
<proteinExistence type="inferred from homology"/>
<keyword evidence="6" id="KW-0645">Protease</keyword>
<dbReference type="EC" id="3.4.16.4" evidence="4"/>
<keyword evidence="7 16" id="KW-0732">Signal</keyword>
<dbReference type="GO" id="GO:0008360">
    <property type="term" value="P:regulation of cell shape"/>
    <property type="evidence" value="ECO:0007669"/>
    <property type="project" value="UniProtKB-KW"/>
</dbReference>
<evidence type="ECO:0000256" key="1">
    <source>
        <dbReference type="ARBA" id="ARBA00003217"/>
    </source>
</evidence>
<evidence type="ECO:0000256" key="8">
    <source>
        <dbReference type="ARBA" id="ARBA00022801"/>
    </source>
</evidence>
<gene>
    <name evidence="18" type="ORF">GSM42_16990</name>
</gene>
<comment type="caution">
    <text evidence="18">The sequence shown here is derived from an EMBL/GenBank/DDBJ whole genome shotgun (WGS) entry which is preliminary data.</text>
</comment>
<dbReference type="EMBL" id="WUUL01000014">
    <property type="protein sequence ID" value="MXQ55380.1"/>
    <property type="molecule type" value="Genomic_DNA"/>
</dbReference>
<dbReference type="GO" id="GO:0009252">
    <property type="term" value="P:peptidoglycan biosynthetic process"/>
    <property type="evidence" value="ECO:0007669"/>
    <property type="project" value="UniProtKB-UniPathway"/>
</dbReference>
<feature type="chain" id="PRO_5026355223" description="serine-type D-Ala-D-Ala carboxypeptidase" evidence="16">
    <location>
        <begin position="26"/>
        <end position="443"/>
    </location>
</feature>
<dbReference type="PRINTS" id="PR00725">
    <property type="entry name" value="DADACBPTASE1"/>
</dbReference>
<evidence type="ECO:0000256" key="9">
    <source>
        <dbReference type="ARBA" id="ARBA00022960"/>
    </source>
</evidence>
<dbReference type="InterPro" id="IPR018044">
    <property type="entry name" value="Peptidase_S11"/>
</dbReference>
<reference evidence="18 19" key="1">
    <citation type="submission" date="2019-12" db="EMBL/GenBank/DDBJ databases">
        <title>Whole-genome analyses of novel actinobacteria.</title>
        <authorList>
            <person name="Sahin N."/>
            <person name="Saygin H."/>
        </authorList>
    </citation>
    <scope>NUCLEOTIDE SEQUENCE [LARGE SCALE GENOMIC DNA]</scope>
    <source>
        <strain evidence="18 19">KC615</strain>
    </source>
</reference>
<dbReference type="InterPro" id="IPR012338">
    <property type="entry name" value="Beta-lactam/transpept-like"/>
</dbReference>
<keyword evidence="8" id="KW-0378">Hydrolase</keyword>
<evidence type="ECO:0000256" key="10">
    <source>
        <dbReference type="ARBA" id="ARBA00022984"/>
    </source>
</evidence>
<evidence type="ECO:0000256" key="2">
    <source>
        <dbReference type="ARBA" id="ARBA00004752"/>
    </source>
</evidence>